<proteinExistence type="predicted"/>
<evidence type="ECO:0000313" key="1">
    <source>
        <dbReference type="EMBL" id="JAD26101.1"/>
    </source>
</evidence>
<reference evidence="1" key="2">
    <citation type="journal article" date="2015" name="Data Brief">
        <title>Shoot transcriptome of the giant reed, Arundo donax.</title>
        <authorList>
            <person name="Barrero R.A."/>
            <person name="Guerrero F.D."/>
            <person name="Moolhuijzen P."/>
            <person name="Goolsby J.A."/>
            <person name="Tidwell J."/>
            <person name="Bellgard S.E."/>
            <person name="Bellgard M.I."/>
        </authorList>
    </citation>
    <scope>NUCLEOTIDE SEQUENCE</scope>
    <source>
        <tissue evidence="1">Shoot tissue taken approximately 20 cm above the soil surface</tissue>
    </source>
</reference>
<organism evidence="1">
    <name type="scientific">Arundo donax</name>
    <name type="common">Giant reed</name>
    <name type="synonym">Donax arundinaceus</name>
    <dbReference type="NCBI Taxonomy" id="35708"/>
    <lineage>
        <taxon>Eukaryota</taxon>
        <taxon>Viridiplantae</taxon>
        <taxon>Streptophyta</taxon>
        <taxon>Embryophyta</taxon>
        <taxon>Tracheophyta</taxon>
        <taxon>Spermatophyta</taxon>
        <taxon>Magnoliopsida</taxon>
        <taxon>Liliopsida</taxon>
        <taxon>Poales</taxon>
        <taxon>Poaceae</taxon>
        <taxon>PACMAD clade</taxon>
        <taxon>Arundinoideae</taxon>
        <taxon>Arundineae</taxon>
        <taxon>Arundo</taxon>
    </lineage>
</organism>
<protein>
    <submittedName>
        <fullName evidence="1">Uncharacterized protein</fullName>
    </submittedName>
</protein>
<accession>A0A0A8YJ80</accession>
<sequence>MLSRVLRHVKFRYKFFFHDLSSLYAIIRCSCWIDS</sequence>
<dbReference type="AlphaFoldDB" id="A0A0A8YJ80"/>
<dbReference type="EMBL" id="GBRH01271794">
    <property type="protein sequence ID" value="JAD26101.1"/>
    <property type="molecule type" value="Transcribed_RNA"/>
</dbReference>
<reference evidence="1" key="1">
    <citation type="submission" date="2014-09" db="EMBL/GenBank/DDBJ databases">
        <authorList>
            <person name="Magalhaes I.L.F."/>
            <person name="Oliveira U."/>
            <person name="Santos F.R."/>
            <person name="Vidigal T.H.D.A."/>
            <person name="Brescovit A.D."/>
            <person name="Santos A.J."/>
        </authorList>
    </citation>
    <scope>NUCLEOTIDE SEQUENCE</scope>
    <source>
        <tissue evidence="1">Shoot tissue taken approximately 20 cm above the soil surface</tissue>
    </source>
</reference>
<name>A0A0A8YJ80_ARUDO</name>